<name>A0AAV8VKR5_9CUCU</name>
<dbReference type="EMBL" id="JANEYG010000069">
    <property type="protein sequence ID" value="KAJ8914570.1"/>
    <property type="molecule type" value="Genomic_DNA"/>
</dbReference>
<comment type="similarity">
    <text evidence="1">Belongs to the sulfotransferase 1 family.</text>
</comment>
<protein>
    <recommendedName>
        <fullName evidence="3">Sulfotransferase domain-containing protein</fullName>
    </recommendedName>
</protein>
<evidence type="ECO:0000256" key="2">
    <source>
        <dbReference type="ARBA" id="ARBA00022679"/>
    </source>
</evidence>
<dbReference type="InterPro" id="IPR000863">
    <property type="entry name" value="Sulfotransferase_dom"/>
</dbReference>
<sequence>MSFTFKPLEGKYADIYEKGIGVKDLMYKVTPGNYVCSFLYKDMVQKVLDFPVRSDDVWMVSFARTGSTWCQEMIWLIGNNLDLDTARNTLQQFRAPLLETSAVLFEFADLLKEKFTDSLEYISSLASPRYIKTHLNYHLLPTGIREVKPKIIYTIRNPKDVCVSFFYHSRLLHNFNVDFESFCELFLNDAVFGGNIIQHYLEFWNRRHDSNILVLRYEEMLSDTRGTVRKIADFMEKPISEDDISAIEDFLTVKNMRKHKGCNGEPFVEMKNGPDYSEKTGLHFIRQGKVGDWKSHMSPEMVKRFDDYIEKYTKGTDLSFD</sequence>
<keyword evidence="2" id="KW-0808">Transferase</keyword>
<organism evidence="4 5">
    <name type="scientific">Exocentrus adspersus</name>
    <dbReference type="NCBI Taxonomy" id="1586481"/>
    <lineage>
        <taxon>Eukaryota</taxon>
        <taxon>Metazoa</taxon>
        <taxon>Ecdysozoa</taxon>
        <taxon>Arthropoda</taxon>
        <taxon>Hexapoda</taxon>
        <taxon>Insecta</taxon>
        <taxon>Pterygota</taxon>
        <taxon>Neoptera</taxon>
        <taxon>Endopterygota</taxon>
        <taxon>Coleoptera</taxon>
        <taxon>Polyphaga</taxon>
        <taxon>Cucujiformia</taxon>
        <taxon>Chrysomeloidea</taxon>
        <taxon>Cerambycidae</taxon>
        <taxon>Lamiinae</taxon>
        <taxon>Acanthocinini</taxon>
        <taxon>Exocentrus</taxon>
    </lineage>
</organism>
<dbReference type="InterPro" id="IPR027417">
    <property type="entry name" value="P-loop_NTPase"/>
</dbReference>
<dbReference type="AlphaFoldDB" id="A0AAV8VKR5"/>
<accession>A0AAV8VKR5</accession>
<evidence type="ECO:0000259" key="3">
    <source>
        <dbReference type="Pfam" id="PF00685"/>
    </source>
</evidence>
<comment type="caution">
    <text evidence="4">The sequence shown here is derived from an EMBL/GenBank/DDBJ whole genome shotgun (WGS) entry which is preliminary data.</text>
</comment>
<feature type="domain" description="Sulfotransferase" evidence="3">
    <location>
        <begin position="55"/>
        <end position="316"/>
    </location>
</feature>
<proteinExistence type="inferred from homology"/>
<keyword evidence="5" id="KW-1185">Reference proteome</keyword>
<dbReference type="Proteomes" id="UP001159042">
    <property type="component" value="Unassembled WGS sequence"/>
</dbReference>
<gene>
    <name evidence="4" type="ORF">NQ315_010034</name>
</gene>
<dbReference type="Pfam" id="PF00685">
    <property type="entry name" value="Sulfotransfer_1"/>
    <property type="match status" value="1"/>
</dbReference>
<evidence type="ECO:0000313" key="5">
    <source>
        <dbReference type="Proteomes" id="UP001159042"/>
    </source>
</evidence>
<dbReference type="Gene3D" id="3.40.50.300">
    <property type="entry name" value="P-loop containing nucleotide triphosphate hydrolases"/>
    <property type="match status" value="1"/>
</dbReference>
<evidence type="ECO:0000313" key="4">
    <source>
        <dbReference type="EMBL" id="KAJ8914570.1"/>
    </source>
</evidence>
<dbReference type="SUPFAM" id="SSF52540">
    <property type="entry name" value="P-loop containing nucleoside triphosphate hydrolases"/>
    <property type="match status" value="1"/>
</dbReference>
<dbReference type="GO" id="GO:0008146">
    <property type="term" value="F:sulfotransferase activity"/>
    <property type="evidence" value="ECO:0007669"/>
    <property type="project" value="InterPro"/>
</dbReference>
<reference evidence="4 5" key="1">
    <citation type="journal article" date="2023" name="Insect Mol. Biol.">
        <title>Genome sequencing provides insights into the evolution of gene families encoding plant cell wall-degrading enzymes in longhorned beetles.</title>
        <authorList>
            <person name="Shin N.R."/>
            <person name="Okamura Y."/>
            <person name="Kirsch R."/>
            <person name="Pauchet Y."/>
        </authorList>
    </citation>
    <scope>NUCLEOTIDE SEQUENCE [LARGE SCALE GENOMIC DNA]</scope>
    <source>
        <strain evidence="4">EAD_L_NR</strain>
    </source>
</reference>
<dbReference type="PANTHER" id="PTHR11783">
    <property type="entry name" value="SULFOTRANSFERASE SULT"/>
    <property type="match status" value="1"/>
</dbReference>
<evidence type="ECO:0000256" key="1">
    <source>
        <dbReference type="ARBA" id="ARBA00005771"/>
    </source>
</evidence>